<protein>
    <submittedName>
        <fullName evidence="4">Uncharacterized protein</fullName>
    </submittedName>
</protein>
<dbReference type="EMBL" id="BRYA01000910">
    <property type="protein sequence ID" value="GMI35451.1"/>
    <property type="molecule type" value="Genomic_DNA"/>
</dbReference>
<feature type="region of interest" description="Disordered" evidence="2">
    <location>
        <begin position="838"/>
        <end position="874"/>
    </location>
</feature>
<keyword evidence="3" id="KW-1133">Transmembrane helix</keyword>
<feature type="transmembrane region" description="Helical" evidence="3">
    <location>
        <begin position="70"/>
        <end position="92"/>
    </location>
</feature>
<evidence type="ECO:0000256" key="2">
    <source>
        <dbReference type="SAM" id="MobiDB-lite"/>
    </source>
</evidence>
<feature type="transmembrane region" description="Helical" evidence="3">
    <location>
        <begin position="468"/>
        <end position="486"/>
    </location>
</feature>
<feature type="coiled-coil region" evidence="1">
    <location>
        <begin position="657"/>
        <end position="688"/>
    </location>
</feature>
<proteinExistence type="predicted"/>
<name>A0A9W7G725_9STRA</name>
<gene>
    <name evidence="4" type="ORF">TrCOL_g11315</name>
</gene>
<sequence>MVKSFIASGKVQAKIIASYFQIATSLAVNFNVVFPFRFTMFMKWFSFINFDLGSLMPVGCMVKFNHFTSLYGMTLSSLFVMIVLAIASRVALHFNSEKLEKDKQLVEQESNNKGENVLAVQPTPLKKFRSGAMAVIAINRMKKQAPESKKINLGTFLFNNLLVFSFLILPTVSTKILQTMGCEELMDDDEKINDAHGREGYYLKVDRSIRCDSSDVKRLGSNPEHATAWWYAIVMIFIFILGIPLGYYVLLWLQRFDVDPGQDALVGQRTAKRFNKETKSWEFFELKARKSEPAKFVFGVITINQVSQKGRWVKWKEKEVFNFIDLKKEGKTPESWKYVESMNTTEAKFCAVFIRKQREETNHRLKRLAFLYDSYEPRCWAFEVFETFRRIMLTGGLVFLRPGTASQIVASMLICLFSMRIYAQYHPFIDSKYDKLAEAAQWQLFFTLFGALAIRVKLDGENLQDRGLFGDLLAYMQFIIIFLIVFQSMQKKNEDGEEEPIIETIKQIPVIGRLIEELGKIMSCMQCAIYDKVEPDIGEIFGIRKSMQEEIADKLAEAKSNLFIYEQLSSIAGSLKVRAMEFVKGIVEEKVEECSTAFQEARDERQSFLEDKEGVDDIFVLEVEGNKAGIEALIELMKKERDVDLAAVKAGVKEAAVGAVTAEIEAAKEELQAMKDEMKETLAEWVKDELRAFTLETLVPDVMNELEIPEFAGSGIISTVKDKIVQKFDDMMGIAIDFVVDNAVERILAASSKPSETKKNLRGGMKISDIRKGAKDLMYGAKDGIVEGVGELKDAFIEEAVETKDAYVEDIKEQLGWEEKVEFATNAGDLINESRDIFRGAKSSPDNPGEEIIGVGGGKYKVSSEVPMEDEDGN</sequence>
<accession>A0A9W7G725</accession>
<feature type="transmembrane region" description="Helical" evidence="3">
    <location>
        <begin position="439"/>
        <end position="456"/>
    </location>
</feature>
<feature type="transmembrane region" description="Helical" evidence="3">
    <location>
        <begin position="151"/>
        <end position="169"/>
    </location>
</feature>
<feature type="transmembrane region" description="Helical" evidence="3">
    <location>
        <begin position="15"/>
        <end position="34"/>
    </location>
</feature>
<keyword evidence="3" id="KW-0812">Transmembrane</keyword>
<feature type="transmembrane region" description="Helical" evidence="3">
    <location>
        <begin position="398"/>
        <end position="419"/>
    </location>
</feature>
<organism evidence="4 5">
    <name type="scientific">Triparma columacea</name>
    <dbReference type="NCBI Taxonomy" id="722753"/>
    <lineage>
        <taxon>Eukaryota</taxon>
        <taxon>Sar</taxon>
        <taxon>Stramenopiles</taxon>
        <taxon>Ochrophyta</taxon>
        <taxon>Bolidophyceae</taxon>
        <taxon>Parmales</taxon>
        <taxon>Triparmaceae</taxon>
        <taxon>Triparma</taxon>
    </lineage>
</organism>
<keyword evidence="5" id="KW-1185">Reference proteome</keyword>
<dbReference type="PANTHER" id="PTHR11319">
    <property type="entry name" value="G PROTEIN-COUPLED RECEPTOR-RELATED"/>
    <property type="match status" value="1"/>
</dbReference>
<reference evidence="5" key="1">
    <citation type="journal article" date="2023" name="Commun. Biol.">
        <title>Genome analysis of Parmales, the sister group of diatoms, reveals the evolutionary specialization of diatoms from phago-mixotrophs to photoautotrophs.</title>
        <authorList>
            <person name="Ban H."/>
            <person name="Sato S."/>
            <person name="Yoshikawa S."/>
            <person name="Yamada K."/>
            <person name="Nakamura Y."/>
            <person name="Ichinomiya M."/>
            <person name="Sato N."/>
            <person name="Blanc-Mathieu R."/>
            <person name="Endo H."/>
            <person name="Kuwata A."/>
            <person name="Ogata H."/>
        </authorList>
    </citation>
    <scope>NUCLEOTIDE SEQUENCE [LARGE SCALE GENOMIC DNA]</scope>
</reference>
<feature type="transmembrane region" description="Helical" evidence="3">
    <location>
        <begin position="228"/>
        <end position="250"/>
    </location>
</feature>
<evidence type="ECO:0000313" key="5">
    <source>
        <dbReference type="Proteomes" id="UP001165065"/>
    </source>
</evidence>
<keyword evidence="1" id="KW-0175">Coiled coil</keyword>
<evidence type="ECO:0000256" key="1">
    <source>
        <dbReference type="SAM" id="Coils"/>
    </source>
</evidence>
<dbReference type="Proteomes" id="UP001165065">
    <property type="component" value="Unassembled WGS sequence"/>
</dbReference>
<dbReference type="AlphaFoldDB" id="A0A9W7G725"/>
<dbReference type="PANTHER" id="PTHR11319:SF35">
    <property type="entry name" value="OUTER MEMBRANE PROTEIN PMPC-RELATED"/>
    <property type="match status" value="1"/>
</dbReference>
<comment type="caution">
    <text evidence="4">The sequence shown here is derived from an EMBL/GenBank/DDBJ whole genome shotgun (WGS) entry which is preliminary data.</text>
</comment>
<dbReference type="OrthoDB" id="5950997at2759"/>
<evidence type="ECO:0000256" key="3">
    <source>
        <dbReference type="SAM" id="Phobius"/>
    </source>
</evidence>
<evidence type="ECO:0000313" key="4">
    <source>
        <dbReference type="EMBL" id="GMI35451.1"/>
    </source>
</evidence>
<keyword evidence="3" id="KW-0472">Membrane</keyword>